<keyword evidence="2" id="KW-1185">Reference proteome</keyword>
<evidence type="ECO:0000313" key="2">
    <source>
        <dbReference type="Proteomes" id="UP000023561"/>
    </source>
</evidence>
<proteinExistence type="predicted"/>
<dbReference type="EMBL" id="BAWO01000033">
    <property type="protein sequence ID" value="GAJ40157.1"/>
    <property type="molecule type" value="Genomic_DNA"/>
</dbReference>
<gene>
    <name evidence="1" type="ORF">GCA01S_033_00020</name>
</gene>
<dbReference type="Proteomes" id="UP000023561">
    <property type="component" value="Unassembled WGS sequence"/>
</dbReference>
<dbReference type="AlphaFoldDB" id="A0A023DFW6"/>
<reference evidence="1 2" key="1">
    <citation type="submission" date="2014-04" db="EMBL/GenBank/DDBJ databases">
        <title>Whole genome shotgun sequence of Geobacillus caldoxylosilyticus NBRC 107762.</title>
        <authorList>
            <person name="Hosoyama A."/>
            <person name="Hosoyama Y."/>
            <person name="Katano-Makiyama Y."/>
            <person name="Tsuchikane K."/>
            <person name="Ohji S."/>
            <person name="Ichikawa N."/>
            <person name="Yamazoe A."/>
            <person name="Fujita N."/>
        </authorList>
    </citation>
    <scope>NUCLEOTIDE SEQUENCE [LARGE SCALE GENOMIC DNA]</scope>
    <source>
        <strain evidence="1 2">NBRC 107762</strain>
    </source>
</reference>
<sequence length="61" mass="7014">MKNLPDFRQLTDRLINEPSDEPMLVIKTNLDPKQATEENPYAQGKKNVSKTFEAFFKGEEA</sequence>
<accession>A0A023DFW6</accession>
<name>A0A023DFW6_9BACL</name>
<organism evidence="1 2">
    <name type="scientific">Parageobacillus caldoxylosilyticus NBRC 107762</name>
    <dbReference type="NCBI Taxonomy" id="1220594"/>
    <lineage>
        <taxon>Bacteria</taxon>
        <taxon>Bacillati</taxon>
        <taxon>Bacillota</taxon>
        <taxon>Bacilli</taxon>
        <taxon>Bacillales</taxon>
        <taxon>Anoxybacillaceae</taxon>
        <taxon>Saccharococcus</taxon>
    </lineage>
</organism>
<comment type="caution">
    <text evidence="1">The sequence shown here is derived from an EMBL/GenBank/DDBJ whole genome shotgun (WGS) entry which is preliminary data.</text>
</comment>
<dbReference type="GeneID" id="301194304"/>
<dbReference type="OrthoDB" id="2469080at2"/>
<protein>
    <submittedName>
        <fullName evidence="1">Uncharacterized protein</fullName>
    </submittedName>
</protein>
<dbReference type="RefSeq" id="WP_017436716.1">
    <property type="nucleotide sequence ID" value="NZ_BAWO01000033.1"/>
</dbReference>
<evidence type="ECO:0000313" key="1">
    <source>
        <dbReference type="EMBL" id="GAJ40157.1"/>
    </source>
</evidence>